<accession>A0A4R8WZU8</accession>
<evidence type="ECO:0000313" key="2">
    <source>
        <dbReference type="EMBL" id="TFC19723.1"/>
    </source>
</evidence>
<name>A0A4R8WZU8_9MICO</name>
<feature type="region of interest" description="Disordered" evidence="1">
    <location>
        <begin position="1"/>
        <end position="23"/>
    </location>
</feature>
<dbReference type="EMBL" id="SOFP01000010">
    <property type="protein sequence ID" value="TFC19723.1"/>
    <property type="molecule type" value="Genomic_DNA"/>
</dbReference>
<reference evidence="2 3" key="1">
    <citation type="submission" date="2019-03" db="EMBL/GenBank/DDBJ databases">
        <title>Genomics of glacier-inhabiting Cryobacterium strains.</title>
        <authorList>
            <person name="Liu Q."/>
            <person name="Xin Y.-H."/>
        </authorList>
    </citation>
    <scope>NUCLEOTIDE SEQUENCE [LARGE SCALE GENOMIC DNA]</scope>
    <source>
        <strain evidence="2 3">MDT1-3</strain>
    </source>
</reference>
<organism evidence="2 3">
    <name type="scientific">Cryobacterium algoritolerans</name>
    <dbReference type="NCBI Taxonomy" id="1259184"/>
    <lineage>
        <taxon>Bacteria</taxon>
        <taxon>Bacillati</taxon>
        <taxon>Actinomycetota</taxon>
        <taxon>Actinomycetes</taxon>
        <taxon>Micrococcales</taxon>
        <taxon>Microbacteriaceae</taxon>
        <taxon>Cryobacterium</taxon>
    </lineage>
</organism>
<dbReference type="Proteomes" id="UP000298412">
    <property type="component" value="Unassembled WGS sequence"/>
</dbReference>
<gene>
    <name evidence="2" type="ORF">E3O19_01820</name>
</gene>
<protein>
    <submittedName>
        <fullName evidence="2">Uncharacterized protein</fullName>
    </submittedName>
</protein>
<keyword evidence="3" id="KW-1185">Reference proteome</keyword>
<comment type="caution">
    <text evidence="2">The sequence shown here is derived from an EMBL/GenBank/DDBJ whole genome shotgun (WGS) entry which is preliminary data.</text>
</comment>
<dbReference type="AlphaFoldDB" id="A0A4R8WZU8"/>
<proteinExistence type="predicted"/>
<sequence length="138" mass="15520">MNWRGTSSKQDRSDVSGLGPVDQQRNQVGLQPLTLRSFQCPMIVIENELGVPRGLHGLEYGIAHILTQRELILFGECPSLHQESRPSKPRPHGLGEITLPHSGWRLHDETLTLKKAFAHFVDPTVFAPQYPHRVQASQ</sequence>
<evidence type="ECO:0000313" key="3">
    <source>
        <dbReference type="Proteomes" id="UP000298412"/>
    </source>
</evidence>
<evidence type="ECO:0000256" key="1">
    <source>
        <dbReference type="SAM" id="MobiDB-lite"/>
    </source>
</evidence>